<organism evidence="1 2">
    <name type="scientific">Panagrolaimus sp. PS1159</name>
    <dbReference type="NCBI Taxonomy" id="55785"/>
    <lineage>
        <taxon>Eukaryota</taxon>
        <taxon>Metazoa</taxon>
        <taxon>Ecdysozoa</taxon>
        <taxon>Nematoda</taxon>
        <taxon>Chromadorea</taxon>
        <taxon>Rhabditida</taxon>
        <taxon>Tylenchina</taxon>
        <taxon>Panagrolaimomorpha</taxon>
        <taxon>Panagrolaimoidea</taxon>
        <taxon>Panagrolaimidae</taxon>
        <taxon>Panagrolaimus</taxon>
    </lineage>
</organism>
<protein>
    <submittedName>
        <fullName evidence="2">Uncharacterized protein</fullName>
    </submittedName>
</protein>
<evidence type="ECO:0000313" key="1">
    <source>
        <dbReference type="Proteomes" id="UP000887580"/>
    </source>
</evidence>
<evidence type="ECO:0000313" key="2">
    <source>
        <dbReference type="WBParaSite" id="PS1159_v2.g23761.t1"/>
    </source>
</evidence>
<accession>A0AC35G5P6</accession>
<dbReference type="WBParaSite" id="PS1159_v2.g23761.t1">
    <property type="protein sequence ID" value="PS1159_v2.g23761.t1"/>
    <property type="gene ID" value="PS1159_v2.g23761"/>
</dbReference>
<sequence length="136" mass="14729">MSESHPSPPESTHSGHNQFLTVPDPYGPSTSSSAPSPSGSPRGIRDAIKRFRKKSVGDISLVLDIMKGEYPGEDEDSPYIHPERAASIGSIVLPKPSTSSQDPNNIGGNKKLNVRRNAIWKQISPNHISKQLHLAN</sequence>
<dbReference type="Proteomes" id="UP000887580">
    <property type="component" value="Unplaced"/>
</dbReference>
<proteinExistence type="predicted"/>
<reference evidence="2" key="1">
    <citation type="submission" date="2022-11" db="UniProtKB">
        <authorList>
            <consortium name="WormBaseParasite"/>
        </authorList>
    </citation>
    <scope>IDENTIFICATION</scope>
</reference>
<name>A0AC35G5P6_9BILA</name>